<evidence type="ECO:0000313" key="4">
    <source>
        <dbReference type="EMBL" id="PVH63934.1"/>
    </source>
</evidence>
<protein>
    <submittedName>
        <fullName evidence="4">Uncharacterized protein</fullName>
    </submittedName>
</protein>
<dbReference type="Gramene" id="PVH63934">
    <property type="protein sequence ID" value="PVH63934"/>
    <property type="gene ID" value="PAHAL_2G139000"/>
</dbReference>
<dbReference type="EMBL" id="CM008047">
    <property type="protein sequence ID" value="PVH63934.1"/>
    <property type="molecule type" value="Genomic_DNA"/>
</dbReference>
<dbReference type="Gene3D" id="3.30.559.10">
    <property type="entry name" value="Chloramphenicol acetyltransferase-like domain"/>
    <property type="match status" value="2"/>
</dbReference>
<gene>
    <name evidence="4" type="ORF">PAHAL_2G139000</name>
</gene>
<name>A0A2T8KP55_9POAL</name>
<evidence type="ECO:0000256" key="2">
    <source>
        <dbReference type="ARBA" id="ARBA00023315"/>
    </source>
</evidence>
<dbReference type="AlphaFoldDB" id="A0A2T8KP55"/>
<feature type="compositionally biased region" description="Polar residues" evidence="3">
    <location>
        <begin position="56"/>
        <end position="70"/>
    </location>
</feature>
<reference evidence="4" key="1">
    <citation type="submission" date="2018-04" db="EMBL/GenBank/DDBJ databases">
        <title>WGS assembly of Panicum hallii.</title>
        <authorList>
            <person name="Lovell J."/>
            <person name="Jenkins J."/>
            <person name="Lowry D."/>
            <person name="Mamidi S."/>
            <person name="Sreedasyam A."/>
            <person name="Weng X."/>
            <person name="Barry K."/>
            <person name="Bonette J."/>
            <person name="Campitelli B."/>
            <person name="Daum C."/>
            <person name="Gordon S."/>
            <person name="Gould B."/>
            <person name="Lipzen A."/>
            <person name="Macqueen A."/>
            <person name="Palacio-Mejia J."/>
            <person name="Plott C."/>
            <person name="Shakirov E."/>
            <person name="Shu S."/>
            <person name="Yoshinaga Y."/>
            <person name="Zane M."/>
            <person name="Rokhsar D."/>
            <person name="Grimwood J."/>
            <person name="Schmutz J."/>
            <person name="Juenger T."/>
        </authorList>
    </citation>
    <scope>NUCLEOTIDE SEQUENCE [LARGE SCALE GENOMIC DNA]</scope>
    <source>
        <strain evidence="4">FIL2</strain>
    </source>
</reference>
<accession>A0A2T8KP55</accession>
<keyword evidence="1" id="KW-0808">Transferase</keyword>
<feature type="region of interest" description="Disordered" evidence="3">
    <location>
        <begin position="56"/>
        <end position="91"/>
    </location>
</feature>
<organism evidence="4">
    <name type="scientific">Panicum hallii</name>
    <dbReference type="NCBI Taxonomy" id="206008"/>
    <lineage>
        <taxon>Eukaryota</taxon>
        <taxon>Viridiplantae</taxon>
        <taxon>Streptophyta</taxon>
        <taxon>Embryophyta</taxon>
        <taxon>Tracheophyta</taxon>
        <taxon>Spermatophyta</taxon>
        <taxon>Magnoliopsida</taxon>
        <taxon>Liliopsida</taxon>
        <taxon>Poales</taxon>
        <taxon>Poaceae</taxon>
        <taxon>PACMAD clade</taxon>
        <taxon>Panicoideae</taxon>
        <taxon>Panicodae</taxon>
        <taxon>Paniceae</taxon>
        <taxon>Panicinae</taxon>
        <taxon>Panicum</taxon>
        <taxon>Panicum sect. Panicum</taxon>
    </lineage>
</organism>
<keyword evidence="2" id="KW-0012">Acyltransferase</keyword>
<dbReference type="Pfam" id="PF02458">
    <property type="entry name" value="Transferase"/>
    <property type="match status" value="1"/>
</dbReference>
<dbReference type="Proteomes" id="UP000243499">
    <property type="component" value="Chromosome 2"/>
</dbReference>
<proteinExistence type="predicted"/>
<dbReference type="InterPro" id="IPR023213">
    <property type="entry name" value="CAT-like_dom_sf"/>
</dbReference>
<dbReference type="PANTHER" id="PTHR31625">
    <property type="match status" value="1"/>
</dbReference>
<dbReference type="InterPro" id="IPR051504">
    <property type="entry name" value="Plant_metabolite_acyltrans"/>
</dbReference>
<sequence length="521" mass="55085">MQQLGLLCPTCQSSRCPHLPAGKVPSCLAFFPQSSTGAGQSRVEQRRPLNNFRLEQNSGADQMAPPSSSPGVRVVDRIRVSPPPPSNSAREPALPLTFFDVAWLFTGPVERLFFFRHPDPASVLPLLRSSLSVTLRRFYPLAGTIRPHPPFLCSYTPGADALTLVVAESDSPDDFDRLVARSPRDLAGIRPLVPQLPPPGEDGAFSLAAVQATVFPGRGICLGVSVHHAACDDTSTMHFVRTWAAACRLGLESDDGSEDAALPPPPVLYRSLVADPDDLRGKTLAGMARLAPPPPPQEEEEEEKAPMVMASFLLPRHQIDRIKEGAAAKSDAKPSSFVAASALAWVCLLKSGSSGVAGAGRSHMLFSAECRTRLTPPLPAEYFGNCLRPCFVEAATADLLSGETADGVAAAASAIRSAIREMEQGVLEGAEGWLGRVLSVLPERPMSVGGSPRHGVYETADFGWGRPARVEMVSVEKTPGTVALADSPEGDGGIELGVVLPTDAMDAFASCFADALGGATI</sequence>
<evidence type="ECO:0000256" key="3">
    <source>
        <dbReference type="SAM" id="MobiDB-lite"/>
    </source>
</evidence>
<evidence type="ECO:0000256" key="1">
    <source>
        <dbReference type="ARBA" id="ARBA00022679"/>
    </source>
</evidence>
<dbReference type="GO" id="GO:0016747">
    <property type="term" value="F:acyltransferase activity, transferring groups other than amino-acyl groups"/>
    <property type="evidence" value="ECO:0007669"/>
    <property type="project" value="UniProtKB-ARBA"/>
</dbReference>